<name>A0AAD4MJX1_9BILA</name>
<keyword evidence="1" id="KW-1133">Transmembrane helix</keyword>
<evidence type="ECO:0000256" key="1">
    <source>
        <dbReference type="SAM" id="Phobius"/>
    </source>
</evidence>
<protein>
    <submittedName>
        <fullName evidence="2">Moulting cycle domain-containing protein</fullName>
    </submittedName>
</protein>
<dbReference type="InterPro" id="IPR006954">
    <property type="entry name" value="Mlt-10-like"/>
</dbReference>
<evidence type="ECO:0000313" key="3">
    <source>
        <dbReference type="Proteomes" id="UP001201812"/>
    </source>
</evidence>
<comment type="caution">
    <text evidence="2">The sequence shown here is derived from an EMBL/GenBank/DDBJ whole genome shotgun (WGS) entry which is preliminary data.</text>
</comment>
<dbReference type="Proteomes" id="UP001201812">
    <property type="component" value="Unassembled WGS sequence"/>
</dbReference>
<feature type="transmembrane region" description="Helical" evidence="1">
    <location>
        <begin position="15"/>
        <end position="33"/>
    </location>
</feature>
<reference evidence="2" key="1">
    <citation type="submission" date="2022-01" db="EMBL/GenBank/DDBJ databases">
        <title>Genome Sequence Resource for Two Populations of Ditylenchus destructor, the Migratory Endoparasitic Phytonematode.</title>
        <authorList>
            <person name="Zhang H."/>
            <person name="Lin R."/>
            <person name="Xie B."/>
        </authorList>
    </citation>
    <scope>NUCLEOTIDE SEQUENCE</scope>
    <source>
        <strain evidence="2">BazhouSP</strain>
    </source>
</reference>
<evidence type="ECO:0000313" key="2">
    <source>
        <dbReference type="EMBL" id="KAI1697668.1"/>
    </source>
</evidence>
<dbReference type="Pfam" id="PF04870">
    <property type="entry name" value="Moulting_cycle"/>
    <property type="match status" value="1"/>
</dbReference>
<keyword evidence="1" id="KW-0812">Transmembrane</keyword>
<dbReference type="PANTHER" id="PTHR21523">
    <property type="match status" value="1"/>
</dbReference>
<feature type="transmembrane region" description="Helical" evidence="1">
    <location>
        <begin position="210"/>
        <end position="237"/>
    </location>
</feature>
<organism evidence="2 3">
    <name type="scientific">Ditylenchus destructor</name>
    <dbReference type="NCBI Taxonomy" id="166010"/>
    <lineage>
        <taxon>Eukaryota</taxon>
        <taxon>Metazoa</taxon>
        <taxon>Ecdysozoa</taxon>
        <taxon>Nematoda</taxon>
        <taxon>Chromadorea</taxon>
        <taxon>Rhabditida</taxon>
        <taxon>Tylenchina</taxon>
        <taxon>Tylenchomorpha</taxon>
        <taxon>Sphaerularioidea</taxon>
        <taxon>Anguinidae</taxon>
        <taxon>Anguininae</taxon>
        <taxon>Ditylenchus</taxon>
    </lineage>
</organism>
<accession>A0AAD4MJX1</accession>
<feature type="transmembrane region" description="Helical" evidence="1">
    <location>
        <begin position="312"/>
        <end position="335"/>
    </location>
</feature>
<sequence>MVGPTRAIFAHKSNVILIIAIVGALIVIVSSSMREPPGFDKFDKIRVNENNFDKIKNLHVNWCAFSIKALMGQLGRELFKQLSKGLNLIDQISGPENSKVRQGSNSKWLSPRFAPLMPDKTETDPSSAHLSPTLFALYETPENDATNMASVPKILKGTGMNKKDRETIMETLMDITGTTDHVNDALGLLSKGTDFLEAGEVARKSSNRQIVCAAASSIDAVLFTPVFGLAVLGPVVLSPNLFSPLILNPSVLSPYKQERSREKAAIDRLSVLQPVVLTPFYYSVFGLAVLGPVVLSPNLFSPLILNPSVLSPYILSPAVGMPYILSPYVLSPYVLSPLVMAPLILTPYVLSPNILSPYIISPLILSPFVLCPDILSPELIGGTILSPNVASPNILSDSAIMADVLSPSFLS</sequence>
<dbReference type="EMBL" id="JAKKPZ010000256">
    <property type="protein sequence ID" value="KAI1697668.1"/>
    <property type="molecule type" value="Genomic_DNA"/>
</dbReference>
<gene>
    <name evidence="2" type="ORF">DdX_18363</name>
</gene>
<proteinExistence type="predicted"/>
<keyword evidence="3" id="KW-1185">Reference proteome</keyword>
<dbReference type="PANTHER" id="PTHR21523:SF44">
    <property type="entry name" value="MLT-TEN (MLT-10) RELATED"/>
    <property type="match status" value="1"/>
</dbReference>
<dbReference type="AlphaFoldDB" id="A0AAD4MJX1"/>
<feature type="transmembrane region" description="Helical" evidence="1">
    <location>
        <begin position="280"/>
        <end position="300"/>
    </location>
</feature>
<keyword evidence="1" id="KW-0472">Membrane</keyword>